<dbReference type="Proteomes" id="UP000288805">
    <property type="component" value="Unassembled WGS sequence"/>
</dbReference>
<comment type="subcellular location">
    <subcellularLocation>
        <location evidence="1">Nucleus</location>
    </subcellularLocation>
</comment>
<evidence type="ECO:0000313" key="7">
    <source>
        <dbReference type="Proteomes" id="UP000288805"/>
    </source>
</evidence>
<dbReference type="GO" id="GO:0004386">
    <property type="term" value="F:helicase activity"/>
    <property type="evidence" value="ECO:0007669"/>
    <property type="project" value="UniProtKB-KW"/>
</dbReference>
<proteinExistence type="predicted"/>
<keyword evidence="4" id="KW-0067">ATP-binding</keyword>
<dbReference type="PANTHER" id="PTHR45821:SF1">
    <property type="entry name" value="ATP-DEPENDENT HELICASE FAMILY PROTEIN-RELATED"/>
    <property type="match status" value="1"/>
</dbReference>
<dbReference type="PANTHER" id="PTHR45821">
    <property type="entry name" value="SNF2 DOMAIN-CONTAINING PROTEIN CLASSY 2-RELATED"/>
    <property type="match status" value="1"/>
</dbReference>
<evidence type="ECO:0000256" key="2">
    <source>
        <dbReference type="ARBA" id="ARBA00022741"/>
    </source>
</evidence>
<dbReference type="GO" id="GO:0005634">
    <property type="term" value="C:nucleus"/>
    <property type="evidence" value="ECO:0007669"/>
    <property type="project" value="UniProtKB-SubCell"/>
</dbReference>
<dbReference type="GO" id="GO:0005524">
    <property type="term" value="F:ATP binding"/>
    <property type="evidence" value="ECO:0007669"/>
    <property type="project" value="UniProtKB-KW"/>
</dbReference>
<evidence type="ECO:0000313" key="6">
    <source>
        <dbReference type="EMBL" id="RVW36576.1"/>
    </source>
</evidence>
<evidence type="ECO:0000256" key="3">
    <source>
        <dbReference type="ARBA" id="ARBA00022806"/>
    </source>
</evidence>
<evidence type="ECO:0000256" key="5">
    <source>
        <dbReference type="ARBA" id="ARBA00023242"/>
    </source>
</evidence>
<gene>
    <name evidence="6" type="primary">DRD1_2</name>
    <name evidence="6" type="ORF">CK203_072899</name>
</gene>
<organism evidence="6 7">
    <name type="scientific">Vitis vinifera</name>
    <name type="common">Grape</name>
    <dbReference type="NCBI Taxonomy" id="29760"/>
    <lineage>
        <taxon>Eukaryota</taxon>
        <taxon>Viridiplantae</taxon>
        <taxon>Streptophyta</taxon>
        <taxon>Embryophyta</taxon>
        <taxon>Tracheophyta</taxon>
        <taxon>Spermatophyta</taxon>
        <taxon>Magnoliopsida</taxon>
        <taxon>eudicotyledons</taxon>
        <taxon>Gunneridae</taxon>
        <taxon>Pentapetalae</taxon>
        <taxon>rosids</taxon>
        <taxon>Vitales</taxon>
        <taxon>Vitaceae</taxon>
        <taxon>Viteae</taxon>
        <taxon>Vitis</taxon>
    </lineage>
</organism>
<evidence type="ECO:0000256" key="4">
    <source>
        <dbReference type="ARBA" id="ARBA00022840"/>
    </source>
</evidence>
<keyword evidence="3" id="KW-0378">Hydrolase</keyword>
<keyword evidence="2" id="KW-0547">Nucleotide-binding</keyword>
<keyword evidence="5" id="KW-0539">Nucleus</keyword>
<dbReference type="InterPro" id="IPR044567">
    <property type="entry name" value="CLSY/DRD1"/>
</dbReference>
<accession>A0A438DM97</accession>
<dbReference type="AlphaFoldDB" id="A0A438DM97"/>
<comment type="caution">
    <text evidence="6">The sequence shown here is derived from an EMBL/GenBank/DDBJ whole genome shotgun (WGS) entry which is preliminary data.</text>
</comment>
<evidence type="ECO:0000256" key="1">
    <source>
        <dbReference type="ARBA" id="ARBA00004123"/>
    </source>
</evidence>
<protein>
    <submittedName>
        <fullName evidence="6">Protein chromatin remodeling 35</fullName>
    </submittedName>
</protein>
<dbReference type="GO" id="GO:0080188">
    <property type="term" value="P:gene silencing by siRNA-directed DNA methylation"/>
    <property type="evidence" value="ECO:0007669"/>
    <property type="project" value="InterPro"/>
</dbReference>
<reference evidence="6 7" key="1">
    <citation type="journal article" date="2018" name="PLoS Genet.">
        <title>Population sequencing reveals clonal diversity and ancestral inbreeding in the grapevine cultivar Chardonnay.</title>
        <authorList>
            <person name="Roach M.J."/>
            <person name="Johnson D.L."/>
            <person name="Bohlmann J."/>
            <person name="van Vuuren H.J."/>
            <person name="Jones S.J."/>
            <person name="Pretorius I.S."/>
            <person name="Schmidt S.A."/>
            <person name="Borneman A.R."/>
        </authorList>
    </citation>
    <scope>NUCLEOTIDE SEQUENCE [LARGE SCALE GENOMIC DNA]</scope>
    <source>
        <strain evidence="7">cv. Chardonnay</strain>
        <tissue evidence="6">Leaf</tissue>
    </source>
</reference>
<keyword evidence="3" id="KW-0347">Helicase</keyword>
<name>A0A438DM97_VITVI</name>
<dbReference type="EMBL" id="QGNW01001568">
    <property type="protein sequence ID" value="RVW36576.1"/>
    <property type="molecule type" value="Genomic_DNA"/>
</dbReference>
<sequence length="345" mass="38149">MHSEPKQKRMKAGPNVVDYSDPFAIPNLLEGLDAGRFGSVTKEIEALCARRMQMLQPYYVMYPSLSYMCTDLGKKQGKKASKLVNREASHLAHEDVIDLEDDHVVDDALTATAVEDATLPVVIIDSDDEDCGDQKVSHPPQETAWPSFSYQEVVLRKPSVGLLANNPVVRDYVGSIAPKVEEGSLMGATEIRKDKDVYIGVGEKSLVANLEMKKVQGEYVGVEDDMETNEGNLRAKTEDDGLADMWQEFDLALQSSKSGFNNVAADFLLKNPWLGGFGIVVVCQFAVRWDVAVDPGEDEKESKEECEHSFVLKDDIGSVCRICGVVNKSIETIIEYQYTKALNGE</sequence>